<dbReference type="SMART" id="SM00895">
    <property type="entry name" value="FCD"/>
    <property type="match status" value="1"/>
</dbReference>
<keyword evidence="3" id="KW-0804">Transcription</keyword>
<evidence type="ECO:0000313" key="5">
    <source>
        <dbReference type="EMBL" id="AII10426.1"/>
    </source>
</evidence>
<evidence type="ECO:0000256" key="1">
    <source>
        <dbReference type="ARBA" id="ARBA00023015"/>
    </source>
</evidence>
<keyword evidence="1" id="KW-0805">Transcription regulation</keyword>
<sequence>MDTVSVLNLAPGGPPESRREWLLKSLRKAITSGQLSPGDRLVERDISAETGVSRGPVREAIMLLEQEGLVVSTSFKGAAVVGVSREEAENVLIPIRLVLEEFAFRHATGKLSEADFEQLESLVAQMRVAADQGDRQLIADADALFHETVIVKCGWIHCVQVWRSISPRVRMYFAADAVRHESLDAVPAQHDELLQVLRVGDPELSAAAIRKHIADRP</sequence>
<dbReference type="CDD" id="cd07377">
    <property type="entry name" value="WHTH_GntR"/>
    <property type="match status" value="1"/>
</dbReference>
<dbReference type="InterPro" id="IPR036388">
    <property type="entry name" value="WH-like_DNA-bd_sf"/>
</dbReference>
<dbReference type="GO" id="GO:0003677">
    <property type="term" value="F:DNA binding"/>
    <property type="evidence" value="ECO:0007669"/>
    <property type="project" value="UniProtKB-KW"/>
</dbReference>
<dbReference type="SUPFAM" id="SSF48008">
    <property type="entry name" value="GntR ligand-binding domain-like"/>
    <property type="match status" value="1"/>
</dbReference>
<evidence type="ECO:0000313" key="6">
    <source>
        <dbReference type="Proteomes" id="UP000028488"/>
    </source>
</evidence>
<organism evidence="5 6">
    <name type="scientific">Rhodococcus opacus</name>
    <name type="common">Nocardia opaca</name>
    <dbReference type="NCBI Taxonomy" id="37919"/>
    <lineage>
        <taxon>Bacteria</taxon>
        <taxon>Bacillati</taxon>
        <taxon>Actinomycetota</taxon>
        <taxon>Actinomycetes</taxon>
        <taxon>Mycobacteriales</taxon>
        <taxon>Nocardiaceae</taxon>
        <taxon>Rhodococcus</taxon>
    </lineage>
</organism>
<accession>A0A076EX91</accession>
<keyword evidence="5" id="KW-0614">Plasmid</keyword>
<gene>
    <name evidence="5" type="ORF">EP51_39725</name>
</gene>
<dbReference type="InterPro" id="IPR008920">
    <property type="entry name" value="TF_FadR/GntR_C"/>
</dbReference>
<feature type="domain" description="HTH gntR-type" evidence="4">
    <location>
        <begin position="16"/>
        <end position="83"/>
    </location>
</feature>
<evidence type="ECO:0000256" key="3">
    <source>
        <dbReference type="ARBA" id="ARBA00023163"/>
    </source>
</evidence>
<dbReference type="PANTHER" id="PTHR43537">
    <property type="entry name" value="TRANSCRIPTIONAL REGULATOR, GNTR FAMILY"/>
    <property type="match status" value="1"/>
</dbReference>
<name>A0A076EX91_RHOOP</name>
<proteinExistence type="predicted"/>
<dbReference type="InterPro" id="IPR036390">
    <property type="entry name" value="WH_DNA-bd_sf"/>
</dbReference>
<dbReference type="GO" id="GO:0003700">
    <property type="term" value="F:DNA-binding transcription factor activity"/>
    <property type="evidence" value="ECO:0007669"/>
    <property type="project" value="InterPro"/>
</dbReference>
<dbReference type="InterPro" id="IPR011711">
    <property type="entry name" value="GntR_C"/>
</dbReference>
<dbReference type="PANTHER" id="PTHR43537:SF5">
    <property type="entry name" value="UXU OPERON TRANSCRIPTIONAL REGULATOR"/>
    <property type="match status" value="1"/>
</dbReference>
<dbReference type="PRINTS" id="PR00035">
    <property type="entry name" value="HTHGNTR"/>
</dbReference>
<dbReference type="SUPFAM" id="SSF46785">
    <property type="entry name" value="Winged helix' DNA-binding domain"/>
    <property type="match status" value="1"/>
</dbReference>
<geneLocation type="plasmid" evidence="5 6">
    <name>pPDG1</name>
</geneLocation>
<dbReference type="PROSITE" id="PS50949">
    <property type="entry name" value="HTH_GNTR"/>
    <property type="match status" value="1"/>
</dbReference>
<dbReference type="Gene3D" id="1.20.120.530">
    <property type="entry name" value="GntR ligand-binding domain-like"/>
    <property type="match status" value="1"/>
</dbReference>
<dbReference type="Pfam" id="PF07729">
    <property type="entry name" value="FCD"/>
    <property type="match status" value="1"/>
</dbReference>
<dbReference type="Proteomes" id="UP000028488">
    <property type="component" value="Plasmid pPDG1"/>
</dbReference>
<evidence type="ECO:0000259" key="4">
    <source>
        <dbReference type="PROSITE" id="PS50949"/>
    </source>
</evidence>
<evidence type="ECO:0000256" key="2">
    <source>
        <dbReference type="ARBA" id="ARBA00023125"/>
    </source>
</evidence>
<dbReference type="Pfam" id="PF00392">
    <property type="entry name" value="GntR"/>
    <property type="match status" value="1"/>
</dbReference>
<dbReference type="EMBL" id="CP008948">
    <property type="protein sequence ID" value="AII10426.1"/>
    <property type="molecule type" value="Genomic_DNA"/>
</dbReference>
<dbReference type="InterPro" id="IPR000524">
    <property type="entry name" value="Tscrpt_reg_HTH_GntR"/>
</dbReference>
<dbReference type="SMART" id="SM00345">
    <property type="entry name" value="HTH_GNTR"/>
    <property type="match status" value="1"/>
</dbReference>
<protein>
    <recommendedName>
        <fullName evidence="4">HTH gntR-type domain-containing protein</fullName>
    </recommendedName>
</protein>
<dbReference type="AlphaFoldDB" id="A0A076EX91"/>
<dbReference type="Gene3D" id="1.10.10.10">
    <property type="entry name" value="Winged helix-like DNA-binding domain superfamily/Winged helix DNA-binding domain"/>
    <property type="match status" value="1"/>
</dbReference>
<reference evidence="5 6" key="1">
    <citation type="submission" date="2014-07" db="EMBL/GenBank/DDBJ databases">
        <title>Genome Sequence of Rhodococcus opacus Strain R7, a Biodegrader of Mono- and Polycyclic Aromatic Hydrocarbons.</title>
        <authorList>
            <person name="Di Gennaro P."/>
            <person name="Zampolli J."/>
            <person name="Presti I."/>
            <person name="Cappelletti M."/>
            <person name="D'Ursi P."/>
            <person name="Orro A."/>
            <person name="Mezzelani A."/>
            <person name="Milanesi L."/>
        </authorList>
    </citation>
    <scope>NUCLEOTIDE SEQUENCE [LARGE SCALE GENOMIC DNA]</scope>
    <source>
        <strain evidence="5 6">R7</strain>
        <plasmid evidence="5">pPDG1</plasmid>
    </source>
</reference>
<keyword evidence="2" id="KW-0238">DNA-binding</keyword>